<dbReference type="EMBL" id="NRRE01000026">
    <property type="protein sequence ID" value="MBK1698144.1"/>
    <property type="molecule type" value="Genomic_DNA"/>
</dbReference>
<evidence type="ECO:0000313" key="1">
    <source>
        <dbReference type="EMBL" id="MBK1698144.1"/>
    </source>
</evidence>
<keyword evidence="2" id="KW-1185">Reference proteome</keyword>
<name>A0A934V1G5_9PROT</name>
<dbReference type="AlphaFoldDB" id="A0A934V1G5"/>
<evidence type="ECO:0000313" key="2">
    <source>
        <dbReference type="Proteomes" id="UP000778970"/>
    </source>
</evidence>
<accession>A0A934V1G5</accession>
<dbReference type="Proteomes" id="UP000778970">
    <property type="component" value="Unassembled WGS sequence"/>
</dbReference>
<reference evidence="1" key="2">
    <citation type="journal article" date="2020" name="Microorganisms">
        <title>Osmotic Adaptation and Compatible Solute Biosynthesis of Phototrophic Bacteria as Revealed from Genome Analyses.</title>
        <authorList>
            <person name="Imhoff J.F."/>
            <person name="Rahn T."/>
            <person name="Kunzel S."/>
            <person name="Keller A."/>
            <person name="Neulinger S.C."/>
        </authorList>
    </citation>
    <scope>NUCLEOTIDE SEQUENCE</scope>
    <source>
        <strain evidence="1">DSM 9154</strain>
    </source>
</reference>
<gene>
    <name evidence="1" type="ORF">CKO21_12930</name>
</gene>
<protein>
    <submittedName>
        <fullName evidence="1">Uncharacterized protein</fullName>
    </submittedName>
</protein>
<sequence length="76" mass="8367">MCLCVGRGLSGLARFARNLVRKPLGGAAIIRRFFVIHIVAMSQMQDLLPACGPLRRQSVDRGQNKGLTTLQQTVLF</sequence>
<organism evidence="1 2">
    <name type="scientific">Rhodovibrio salinarum</name>
    <dbReference type="NCBI Taxonomy" id="1087"/>
    <lineage>
        <taxon>Bacteria</taxon>
        <taxon>Pseudomonadati</taxon>
        <taxon>Pseudomonadota</taxon>
        <taxon>Alphaproteobacteria</taxon>
        <taxon>Rhodospirillales</taxon>
        <taxon>Rhodovibrionaceae</taxon>
        <taxon>Rhodovibrio</taxon>
    </lineage>
</organism>
<proteinExistence type="predicted"/>
<reference evidence="1" key="1">
    <citation type="submission" date="2017-08" db="EMBL/GenBank/DDBJ databases">
        <authorList>
            <person name="Imhoff J.F."/>
            <person name="Rahn T."/>
            <person name="Kuenzel S."/>
            <person name="Neulinger S.C."/>
        </authorList>
    </citation>
    <scope>NUCLEOTIDE SEQUENCE</scope>
    <source>
        <strain evidence="1">DSM 9154</strain>
    </source>
</reference>
<comment type="caution">
    <text evidence="1">The sequence shown here is derived from an EMBL/GenBank/DDBJ whole genome shotgun (WGS) entry which is preliminary data.</text>
</comment>